<accession>A0A4Y3I025</accession>
<proteinExistence type="predicted"/>
<comment type="caution">
    <text evidence="2">The sequence shown here is derived from an EMBL/GenBank/DDBJ whole genome shotgun (WGS) entry which is preliminary data.</text>
</comment>
<gene>
    <name evidence="2" type="ORF">VIN01S_35710</name>
</gene>
<dbReference type="Proteomes" id="UP000318717">
    <property type="component" value="Unassembled WGS sequence"/>
</dbReference>
<evidence type="ECO:0000313" key="3">
    <source>
        <dbReference type="Proteomes" id="UP000318717"/>
    </source>
</evidence>
<sequence>MKRLLSILLFTSLVGCNSSSNDNASQQIPPTHLPESSVPERPTPDVDYPEHLPGDMVPDRLPIDWYGEASSRYGMTIEDLDAVCRYNNFHPQLAIHISCLWDNEQLTIIYYVSRHTSEPELLFEHSFIWVINDARIDHGLIWPMTNHTATGLEGRNLRVSYDDVSLNIRTGCEAGECTIINHVLTHLTEDNRILSNGIPYNYTTDFVMDSYQESERFYYRANFTDRENGETFNNTLHLHDDFPRLMHKVLAPAFGY</sequence>
<evidence type="ECO:0008006" key="4">
    <source>
        <dbReference type="Google" id="ProtNLM"/>
    </source>
</evidence>
<feature type="compositionally biased region" description="Polar residues" evidence="1">
    <location>
        <begin position="19"/>
        <end position="29"/>
    </location>
</feature>
<protein>
    <recommendedName>
        <fullName evidence="4">Lipoprotein</fullName>
    </recommendedName>
</protein>
<dbReference type="AlphaFoldDB" id="A0A4Y3I025"/>
<dbReference type="OrthoDB" id="5862795at2"/>
<dbReference type="EMBL" id="BJLF01000025">
    <property type="protein sequence ID" value="GEA52767.1"/>
    <property type="molecule type" value="Genomic_DNA"/>
</dbReference>
<reference evidence="2 3" key="1">
    <citation type="submission" date="2019-06" db="EMBL/GenBank/DDBJ databases">
        <title>Whole genome shotgun sequence of Vibrio inusitatus NBRC 102082.</title>
        <authorList>
            <person name="Hosoyama A."/>
            <person name="Uohara A."/>
            <person name="Ohji S."/>
            <person name="Ichikawa N."/>
        </authorList>
    </citation>
    <scope>NUCLEOTIDE SEQUENCE [LARGE SCALE GENOMIC DNA]</scope>
    <source>
        <strain evidence="2 3">NBRC 102082</strain>
    </source>
</reference>
<evidence type="ECO:0000313" key="2">
    <source>
        <dbReference type="EMBL" id="GEA52767.1"/>
    </source>
</evidence>
<feature type="region of interest" description="Disordered" evidence="1">
    <location>
        <begin position="19"/>
        <end position="44"/>
    </location>
</feature>
<keyword evidence="3" id="KW-1185">Reference proteome</keyword>
<organism evidence="2 3">
    <name type="scientific">Vibrio inusitatus NBRC 102082</name>
    <dbReference type="NCBI Taxonomy" id="1219070"/>
    <lineage>
        <taxon>Bacteria</taxon>
        <taxon>Pseudomonadati</taxon>
        <taxon>Pseudomonadota</taxon>
        <taxon>Gammaproteobacteria</taxon>
        <taxon>Vibrionales</taxon>
        <taxon>Vibrionaceae</taxon>
        <taxon>Vibrio</taxon>
    </lineage>
</organism>
<dbReference type="PROSITE" id="PS51257">
    <property type="entry name" value="PROKAR_LIPOPROTEIN"/>
    <property type="match status" value="1"/>
</dbReference>
<dbReference type="RefSeq" id="WP_141347180.1">
    <property type="nucleotide sequence ID" value="NZ_BJLF01000025.1"/>
</dbReference>
<name>A0A4Y3I025_9VIBR</name>
<evidence type="ECO:0000256" key="1">
    <source>
        <dbReference type="SAM" id="MobiDB-lite"/>
    </source>
</evidence>